<dbReference type="STRING" id="582692.SAMN05720606_11496"/>
<evidence type="ECO:0008006" key="3">
    <source>
        <dbReference type="Google" id="ProtNLM"/>
    </source>
</evidence>
<dbReference type="RefSeq" id="WP_090923261.1">
    <property type="nucleotide sequence ID" value="NZ_FMVM01000014.1"/>
</dbReference>
<reference evidence="2" key="1">
    <citation type="submission" date="2016-10" db="EMBL/GenBank/DDBJ databases">
        <authorList>
            <person name="Varghese N."/>
            <person name="Submissions S."/>
        </authorList>
    </citation>
    <scope>NUCLEOTIDE SEQUENCE [LARGE SCALE GENOMIC DNA]</scope>
    <source>
        <strain evidence="2">BL9</strain>
    </source>
</reference>
<protein>
    <recommendedName>
        <fullName evidence="3">CDP-Glycerol:Poly(Glycerophosphate) glycerophosphotransferase</fullName>
    </recommendedName>
</protein>
<dbReference type="EMBL" id="FMVM01000014">
    <property type="protein sequence ID" value="SCY98210.1"/>
    <property type="molecule type" value="Genomic_DNA"/>
</dbReference>
<keyword evidence="2" id="KW-1185">Reference proteome</keyword>
<gene>
    <name evidence="1" type="ORF">SAMN05720606_11496</name>
</gene>
<organism evidence="1 2">
    <name type="scientific">Paenibacillus polysaccharolyticus</name>
    <dbReference type="NCBI Taxonomy" id="582692"/>
    <lineage>
        <taxon>Bacteria</taxon>
        <taxon>Bacillati</taxon>
        <taxon>Bacillota</taxon>
        <taxon>Bacilli</taxon>
        <taxon>Bacillales</taxon>
        <taxon>Paenibacillaceae</taxon>
        <taxon>Paenibacillus</taxon>
    </lineage>
</organism>
<accession>A0A1G5KDV5</accession>
<evidence type="ECO:0000313" key="1">
    <source>
        <dbReference type="EMBL" id="SCY98210.1"/>
    </source>
</evidence>
<proteinExistence type="predicted"/>
<name>A0A1G5KDV5_9BACL</name>
<dbReference type="Proteomes" id="UP000198538">
    <property type="component" value="Unassembled WGS sequence"/>
</dbReference>
<dbReference type="AlphaFoldDB" id="A0A1G5KDV5"/>
<evidence type="ECO:0000313" key="2">
    <source>
        <dbReference type="Proteomes" id="UP000198538"/>
    </source>
</evidence>
<sequence length="865" mass="99780">MRKYQQKKILKIMSSLYGVIDEIHQHFINRDLSTVIKLLIDCQNAVVQIGEFIEKLEGDDTQTVKLLTNYHKSLYDVAVVIETTNVRFTSQLKQELNVIEESINNELKPNKIEVAFFPYKASMWDSLESIWLAAKEDPECDAYVVPIPYFDRLPGGELGRAHYEGDQFPEYVPIVNWKDYNMEQQRPDISFIHNAFDSGNVITTVHPDYYSNNLNKYTELLCYSPYFVTSNEVEQQLTLSTGLVYSDKIFVQSDRVREAYVNAIQAYEEDQNCVGGFGKLDEKIVASGSPKFDKIINSRSDDFTLPDEWKKFIVKSDGSWKKIVLYNTSVGPILKGNEKYIAKLRSVFDTFRNHDDVVLWWRPHPLSEATYSSMRPLLFNEYTQLIQEYKLEGYGIYDDSADLHRALNLSSAFYGDATSLMPMYQCMPKPLMVQNEELSNHLTIGSICDTEEYLYFLTLHMNGFFRLDKNTWNVEHMGNFVNDNMLDWRVYHSIHQSGNKLYFSPHSAGAIAVYDITESAFDYIDLPAPKDINYNVHSKFSKMIECESSLYFIPLHYPGIVKLNMEDHSTEIIDDWVDSAKAICLSELGYFTSGVYDEERGSLLLAFMNADAIMDVNIRTKNTNINILGNGKYGYSDIILINSDYWLLSIESSLVVKFNIDECTRVEYRLNLEGVNSDGFYPFQKLVYLNEFLYLVPVETERMVKFDIVNQSFSYVNDFCPESLSKDEDMISENAHAGYYYVSSRATDDIYVTEKNSNRFIQFNPTTGAMREESITLSNDSSKMDNFSMHQQVRDFKDANSCVFWEHPYFATLENLLQMISKPSLESWVSKRLEQQAEFQLAHIAHADGNAGIEIYEHSKKAVLG</sequence>